<sequence>MFNLNVLNVCGQKVRQTGHCYKSKNRAENSSNLKVFYEDDKLESYKSSIAKTYGGRKVS</sequence>
<name>A0A1J1IIF7_9DIPT</name>
<dbReference type="EMBL" id="CVRI01000047">
    <property type="protein sequence ID" value="CRK98241.1"/>
    <property type="molecule type" value="Genomic_DNA"/>
</dbReference>
<keyword evidence="2" id="KW-1185">Reference proteome</keyword>
<evidence type="ECO:0000313" key="1">
    <source>
        <dbReference type="EMBL" id="CRK98241.1"/>
    </source>
</evidence>
<accession>A0A1J1IIF7</accession>
<gene>
    <name evidence="1" type="ORF">CLUMA_CG011603</name>
</gene>
<proteinExistence type="predicted"/>
<dbReference type="AlphaFoldDB" id="A0A1J1IIF7"/>
<organism evidence="1 2">
    <name type="scientific">Clunio marinus</name>
    <dbReference type="NCBI Taxonomy" id="568069"/>
    <lineage>
        <taxon>Eukaryota</taxon>
        <taxon>Metazoa</taxon>
        <taxon>Ecdysozoa</taxon>
        <taxon>Arthropoda</taxon>
        <taxon>Hexapoda</taxon>
        <taxon>Insecta</taxon>
        <taxon>Pterygota</taxon>
        <taxon>Neoptera</taxon>
        <taxon>Endopterygota</taxon>
        <taxon>Diptera</taxon>
        <taxon>Nematocera</taxon>
        <taxon>Chironomoidea</taxon>
        <taxon>Chironomidae</taxon>
        <taxon>Clunio</taxon>
    </lineage>
</organism>
<dbReference type="Proteomes" id="UP000183832">
    <property type="component" value="Unassembled WGS sequence"/>
</dbReference>
<evidence type="ECO:0000313" key="2">
    <source>
        <dbReference type="Proteomes" id="UP000183832"/>
    </source>
</evidence>
<protein>
    <submittedName>
        <fullName evidence="1">CLUMA_CG011603, isoform A</fullName>
    </submittedName>
</protein>
<reference evidence="1 2" key="1">
    <citation type="submission" date="2015-04" db="EMBL/GenBank/DDBJ databases">
        <authorList>
            <person name="Syromyatnikov M.Y."/>
            <person name="Popov V.N."/>
        </authorList>
    </citation>
    <scope>NUCLEOTIDE SEQUENCE [LARGE SCALE GENOMIC DNA]</scope>
</reference>